<dbReference type="GO" id="GO:0009691">
    <property type="term" value="P:cytokinin biosynthetic process"/>
    <property type="evidence" value="ECO:0007669"/>
    <property type="project" value="TreeGrafter"/>
</dbReference>
<dbReference type="Pfam" id="PF03641">
    <property type="entry name" value="Lysine_decarbox"/>
    <property type="match status" value="1"/>
</dbReference>
<dbReference type="SUPFAM" id="SSF102405">
    <property type="entry name" value="MCP/YpsA-like"/>
    <property type="match status" value="1"/>
</dbReference>
<dbReference type="PANTHER" id="PTHR31223:SF70">
    <property type="entry name" value="LOG FAMILY PROTEIN YJL055W"/>
    <property type="match status" value="1"/>
</dbReference>
<dbReference type="Proteomes" id="UP001162640">
    <property type="component" value="Unassembled WGS sequence"/>
</dbReference>
<protein>
    <recommendedName>
        <fullName evidence="3">Cytokinin riboside 5'-monophosphate phosphoribohydrolase</fullName>
    </recommendedName>
</protein>
<dbReference type="Gene3D" id="3.40.50.450">
    <property type="match status" value="1"/>
</dbReference>
<sequence>MGKVLAERNHICVNGGGKNGCMGKMNDGCNDHGGIINAVIHEMFVLDGAEYLSAEGSSGRHSLIVTTGPNLKERKEKLVEGCDGIIVLPGGTGTFDELFEMVSEQTSSKFLIAAYDSMDGQAVPSKLVIAVSG</sequence>
<organism evidence="1 2">
    <name type="scientific">Triparma laevis f. inornata</name>
    <dbReference type="NCBI Taxonomy" id="1714386"/>
    <lineage>
        <taxon>Eukaryota</taxon>
        <taxon>Sar</taxon>
        <taxon>Stramenopiles</taxon>
        <taxon>Ochrophyta</taxon>
        <taxon>Bolidophyceae</taxon>
        <taxon>Parmales</taxon>
        <taxon>Triparmaceae</taxon>
        <taxon>Triparma</taxon>
    </lineage>
</organism>
<dbReference type="PANTHER" id="PTHR31223">
    <property type="entry name" value="LOG FAMILY PROTEIN YJL055W"/>
    <property type="match status" value="1"/>
</dbReference>
<proteinExistence type="predicted"/>
<reference evidence="2" key="1">
    <citation type="journal article" date="2023" name="Commun. Biol.">
        <title>Genome analysis of Parmales, the sister group of diatoms, reveals the evolutionary specialization of diatoms from phago-mixotrophs to photoautotrophs.</title>
        <authorList>
            <person name="Ban H."/>
            <person name="Sato S."/>
            <person name="Yoshikawa S."/>
            <person name="Yamada K."/>
            <person name="Nakamura Y."/>
            <person name="Ichinomiya M."/>
            <person name="Sato N."/>
            <person name="Blanc-Mathieu R."/>
            <person name="Endo H."/>
            <person name="Kuwata A."/>
            <person name="Ogata H."/>
        </authorList>
    </citation>
    <scope>NUCLEOTIDE SEQUENCE [LARGE SCALE GENOMIC DNA]</scope>
</reference>
<name>A0A9W7EB29_9STRA</name>
<evidence type="ECO:0000313" key="2">
    <source>
        <dbReference type="Proteomes" id="UP001162640"/>
    </source>
</evidence>
<dbReference type="GO" id="GO:0016799">
    <property type="term" value="F:hydrolase activity, hydrolyzing N-glycosyl compounds"/>
    <property type="evidence" value="ECO:0007669"/>
    <property type="project" value="TreeGrafter"/>
</dbReference>
<dbReference type="AlphaFoldDB" id="A0A9W7EB29"/>
<evidence type="ECO:0008006" key="3">
    <source>
        <dbReference type="Google" id="ProtNLM"/>
    </source>
</evidence>
<evidence type="ECO:0000313" key="1">
    <source>
        <dbReference type="EMBL" id="GMH72153.1"/>
    </source>
</evidence>
<gene>
    <name evidence="1" type="ORF">TL16_g05841</name>
</gene>
<dbReference type="GO" id="GO:0005829">
    <property type="term" value="C:cytosol"/>
    <property type="evidence" value="ECO:0007669"/>
    <property type="project" value="TreeGrafter"/>
</dbReference>
<dbReference type="EMBL" id="BLQM01000173">
    <property type="protein sequence ID" value="GMH72153.1"/>
    <property type="molecule type" value="Genomic_DNA"/>
</dbReference>
<dbReference type="InterPro" id="IPR031100">
    <property type="entry name" value="LOG_fam"/>
</dbReference>
<accession>A0A9W7EB29</accession>
<comment type="caution">
    <text evidence="1">The sequence shown here is derived from an EMBL/GenBank/DDBJ whole genome shotgun (WGS) entry which is preliminary data.</text>
</comment>